<feature type="transmembrane region" description="Helical" evidence="6">
    <location>
        <begin position="12"/>
        <end position="38"/>
    </location>
</feature>
<dbReference type="InterPro" id="IPR002797">
    <property type="entry name" value="Polysacc_synth"/>
</dbReference>
<dbReference type="GO" id="GO:0005886">
    <property type="term" value="C:plasma membrane"/>
    <property type="evidence" value="ECO:0007669"/>
    <property type="project" value="UniProtKB-SubCell"/>
</dbReference>
<feature type="transmembrane region" description="Helical" evidence="6">
    <location>
        <begin position="273"/>
        <end position="291"/>
    </location>
</feature>
<comment type="caution">
    <text evidence="7">The sequence shown here is derived from an EMBL/GenBank/DDBJ whole genome shotgun (WGS) entry which is preliminary data.</text>
</comment>
<keyword evidence="2" id="KW-1003">Cell membrane</keyword>
<feature type="transmembrane region" description="Helical" evidence="6">
    <location>
        <begin position="434"/>
        <end position="453"/>
    </location>
</feature>
<comment type="subcellular location">
    <subcellularLocation>
        <location evidence="1">Cell membrane</location>
        <topology evidence="1">Multi-pass membrane protein</topology>
    </subcellularLocation>
</comment>
<feature type="transmembrane region" description="Helical" evidence="6">
    <location>
        <begin position="343"/>
        <end position="365"/>
    </location>
</feature>
<evidence type="ECO:0000256" key="5">
    <source>
        <dbReference type="ARBA" id="ARBA00023136"/>
    </source>
</evidence>
<keyword evidence="4 6" id="KW-1133">Transmembrane helix</keyword>
<dbReference type="Pfam" id="PF01943">
    <property type="entry name" value="Polysacc_synt"/>
    <property type="match status" value="1"/>
</dbReference>
<keyword evidence="3 6" id="KW-0812">Transmembrane</keyword>
<evidence type="ECO:0000256" key="3">
    <source>
        <dbReference type="ARBA" id="ARBA00022692"/>
    </source>
</evidence>
<feature type="transmembrane region" description="Helical" evidence="6">
    <location>
        <begin position="160"/>
        <end position="178"/>
    </location>
</feature>
<evidence type="ECO:0000313" key="8">
    <source>
        <dbReference type="Proteomes" id="UP000254711"/>
    </source>
</evidence>
<dbReference type="Proteomes" id="UP000254711">
    <property type="component" value="Unassembled WGS sequence"/>
</dbReference>
<name>A0A370K2Z8_9GAMM</name>
<feature type="transmembrane region" description="Helical" evidence="6">
    <location>
        <begin position="232"/>
        <end position="253"/>
    </location>
</feature>
<reference evidence="7 8" key="1">
    <citation type="submission" date="2018-07" db="EMBL/GenBank/DDBJ databases">
        <title>Dyella solisilvae sp. nov., isolated from the pine and broad-leaved mixed forest soil.</title>
        <authorList>
            <person name="Gao Z."/>
            <person name="Qiu L."/>
        </authorList>
    </citation>
    <scope>NUCLEOTIDE SEQUENCE [LARGE SCALE GENOMIC DNA]</scope>
    <source>
        <strain evidence="7 8">DHG54</strain>
    </source>
</reference>
<gene>
    <name evidence="7" type="ORF">DVT68_18300</name>
</gene>
<dbReference type="PANTHER" id="PTHR30250:SF11">
    <property type="entry name" value="O-ANTIGEN TRANSPORTER-RELATED"/>
    <property type="match status" value="1"/>
</dbReference>
<sequence length="521" mass="55671">MTAARPASRRLEVLRSVTIVSVSSYIEFALGLFVGVWIARALGPADFGRYAFTVWVCGLLIMFSNHALTTSSTKFIAEADGLGDPGAGSHIAWRLNRVQHASSAVVIGLFLLVLLVVRPVEWHDAPLVAAALVVLATASKANYAMWVAIAKGQERFETEAIATVVVGVLNVAMVMAATLAKAGLLAFVGIFTVCCLLLNLINRWAYRHYCQPFTPGPVPVELSVRLHRHLRLTAVLIIIVSVKAGGIEVFLLNSFATSTAVGFFAIAQTLTRGAVQLFSVGLTTTLLPYMAKTFGERGHEHAVRFLGEASRFYWAVGLVIAGLGLVTTPGLVTLMYGHRYADAIPAIEAMLVLAGLLLLGNGIAAYQTVVDRQDDRIRITVAALFINLAAGIALVPAYGLLGAVLSYAISRLSELMLAVHYLRKATTGGLPVAAMARLFAVGIVATLIAWTVTSTVPSPWGFIPGGVVFVGVFVPASVLVRYWGEDDFRLLAAIAQRFGPPGRLLLRGLHSLQGQRADTLS</sequence>
<feature type="transmembrane region" description="Helical" evidence="6">
    <location>
        <begin position="184"/>
        <end position="201"/>
    </location>
</feature>
<proteinExistence type="predicted"/>
<feature type="transmembrane region" description="Helical" evidence="6">
    <location>
        <begin position="50"/>
        <end position="68"/>
    </location>
</feature>
<dbReference type="RefSeq" id="WP_114826657.1">
    <property type="nucleotide sequence ID" value="NZ_QQSY01000007.1"/>
</dbReference>
<feature type="transmembrane region" description="Helical" evidence="6">
    <location>
        <begin position="126"/>
        <end position="148"/>
    </location>
</feature>
<keyword evidence="5 6" id="KW-0472">Membrane</keyword>
<evidence type="ECO:0000313" key="7">
    <source>
        <dbReference type="EMBL" id="RDI97043.1"/>
    </source>
</evidence>
<accession>A0A370K2Z8</accession>
<dbReference type="OrthoDB" id="103403at2"/>
<dbReference type="EMBL" id="QQSY01000007">
    <property type="protein sequence ID" value="RDI97043.1"/>
    <property type="molecule type" value="Genomic_DNA"/>
</dbReference>
<dbReference type="AlphaFoldDB" id="A0A370K2Z8"/>
<feature type="transmembrane region" description="Helical" evidence="6">
    <location>
        <begin position="377"/>
        <end position="398"/>
    </location>
</feature>
<dbReference type="InterPro" id="IPR050833">
    <property type="entry name" value="Poly_Biosynth_Transport"/>
</dbReference>
<protein>
    <submittedName>
        <fullName evidence="7">Uncharacterized protein</fullName>
    </submittedName>
</protein>
<evidence type="ECO:0000256" key="6">
    <source>
        <dbReference type="SAM" id="Phobius"/>
    </source>
</evidence>
<evidence type="ECO:0000256" key="1">
    <source>
        <dbReference type="ARBA" id="ARBA00004651"/>
    </source>
</evidence>
<keyword evidence="8" id="KW-1185">Reference proteome</keyword>
<organism evidence="7 8">
    <name type="scientific">Dyella solisilvae</name>
    <dbReference type="NCBI Taxonomy" id="1920168"/>
    <lineage>
        <taxon>Bacteria</taxon>
        <taxon>Pseudomonadati</taxon>
        <taxon>Pseudomonadota</taxon>
        <taxon>Gammaproteobacteria</taxon>
        <taxon>Lysobacterales</taxon>
        <taxon>Rhodanobacteraceae</taxon>
        <taxon>Dyella</taxon>
    </lineage>
</organism>
<dbReference type="PANTHER" id="PTHR30250">
    <property type="entry name" value="PST FAMILY PREDICTED COLANIC ACID TRANSPORTER"/>
    <property type="match status" value="1"/>
</dbReference>
<feature type="transmembrane region" description="Helical" evidence="6">
    <location>
        <begin position="312"/>
        <end position="337"/>
    </location>
</feature>
<feature type="transmembrane region" description="Helical" evidence="6">
    <location>
        <begin position="101"/>
        <end position="120"/>
    </location>
</feature>
<feature type="transmembrane region" description="Helical" evidence="6">
    <location>
        <begin position="459"/>
        <end position="480"/>
    </location>
</feature>
<evidence type="ECO:0000256" key="2">
    <source>
        <dbReference type="ARBA" id="ARBA00022475"/>
    </source>
</evidence>
<evidence type="ECO:0000256" key="4">
    <source>
        <dbReference type="ARBA" id="ARBA00022989"/>
    </source>
</evidence>